<evidence type="ECO:0000256" key="1">
    <source>
        <dbReference type="SAM" id="SignalP"/>
    </source>
</evidence>
<dbReference type="Proteomes" id="UP000492821">
    <property type="component" value="Unassembled WGS sequence"/>
</dbReference>
<protein>
    <submittedName>
        <fullName evidence="3">SXP/RAL-2 family protein Ani s 5-like cation-binding domain-containing protein</fullName>
    </submittedName>
</protein>
<reference evidence="2" key="1">
    <citation type="journal article" date="2013" name="Genetics">
        <title>The draft genome and transcriptome of Panagrellus redivivus are shaped by the harsh demands of a free-living lifestyle.</title>
        <authorList>
            <person name="Srinivasan J."/>
            <person name="Dillman A.R."/>
            <person name="Macchietto M.G."/>
            <person name="Heikkinen L."/>
            <person name="Lakso M."/>
            <person name="Fracchia K.M."/>
            <person name="Antoshechkin I."/>
            <person name="Mortazavi A."/>
            <person name="Wong G."/>
            <person name="Sternberg P.W."/>
        </authorList>
    </citation>
    <scope>NUCLEOTIDE SEQUENCE [LARGE SCALE GENOMIC DNA]</scope>
    <source>
        <strain evidence="2">MT8872</strain>
    </source>
</reference>
<feature type="signal peptide" evidence="1">
    <location>
        <begin position="1"/>
        <end position="19"/>
    </location>
</feature>
<reference evidence="3" key="2">
    <citation type="submission" date="2020-10" db="UniProtKB">
        <authorList>
            <consortium name="WormBaseParasite"/>
        </authorList>
    </citation>
    <scope>IDENTIFICATION</scope>
</reference>
<name>A0A7E4W292_PANRE</name>
<dbReference type="WBParaSite" id="Pan_g6073.t1">
    <property type="protein sequence ID" value="Pan_g6073.t1"/>
    <property type="gene ID" value="Pan_g6073"/>
</dbReference>
<keyword evidence="2" id="KW-1185">Reference proteome</keyword>
<keyword evidence="1" id="KW-0732">Signal</keyword>
<sequence>MSAFIILLAVCGAILPTHAKPTTASPQSVKAYIKDAIFGFTLSDFTTANAFYFVRIARNLFEVPAVAKPGVNAFISDVEKYTNSTYSSVYDGFSLIEEEVKPDGFEYCFEVLTTQREYIQTQKSKDLADIRDRLLKTLDSRDGEVYREQVKIALDEYKEVFHSLLTSINCLEYSFHRYDQNITATVPPLDVWDRSFDVFTRFIMFLNF</sequence>
<evidence type="ECO:0000313" key="2">
    <source>
        <dbReference type="Proteomes" id="UP000492821"/>
    </source>
</evidence>
<evidence type="ECO:0000313" key="3">
    <source>
        <dbReference type="WBParaSite" id="Pan_g6073.t1"/>
    </source>
</evidence>
<feature type="chain" id="PRO_5028903890" evidence="1">
    <location>
        <begin position="20"/>
        <end position="208"/>
    </location>
</feature>
<accession>A0A7E4W292</accession>
<dbReference type="AlphaFoldDB" id="A0A7E4W292"/>
<organism evidence="2 3">
    <name type="scientific">Panagrellus redivivus</name>
    <name type="common">Microworm</name>
    <dbReference type="NCBI Taxonomy" id="6233"/>
    <lineage>
        <taxon>Eukaryota</taxon>
        <taxon>Metazoa</taxon>
        <taxon>Ecdysozoa</taxon>
        <taxon>Nematoda</taxon>
        <taxon>Chromadorea</taxon>
        <taxon>Rhabditida</taxon>
        <taxon>Tylenchina</taxon>
        <taxon>Panagrolaimomorpha</taxon>
        <taxon>Panagrolaimoidea</taxon>
        <taxon>Panagrolaimidae</taxon>
        <taxon>Panagrellus</taxon>
    </lineage>
</organism>
<proteinExistence type="predicted"/>